<dbReference type="InterPro" id="IPR025362">
    <property type="entry name" value="DUF4266"/>
</dbReference>
<feature type="chain" id="PRO_5032290205" description="DUF4266 domain-containing protein" evidence="1">
    <location>
        <begin position="30"/>
        <end position="79"/>
    </location>
</feature>
<dbReference type="EMBL" id="JAASRM010000001">
    <property type="protein sequence ID" value="NIK87163.1"/>
    <property type="molecule type" value="Genomic_DNA"/>
</dbReference>
<gene>
    <name evidence="3" type="ORF">FHS83_000481</name>
</gene>
<evidence type="ECO:0000313" key="4">
    <source>
        <dbReference type="Proteomes" id="UP000570514"/>
    </source>
</evidence>
<sequence>MSNFAKRTGLRIAACLVAATSLTSCTTFGPEPWEKDLMAKKPMQIDAYAFEKAAADHIFFSKEASSGGRGFAGGGCGCN</sequence>
<dbReference type="Proteomes" id="UP000570514">
    <property type="component" value="Unassembled WGS sequence"/>
</dbReference>
<dbReference type="Pfam" id="PF14086">
    <property type="entry name" value="DUF4266"/>
    <property type="match status" value="1"/>
</dbReference>
<evidence type="ECO:0000256" key="1">
    <source>
        <dbReference type="SAM" id="SignalP"/>
    </source>
</evidence>
<accession>A0A846MUX6</accession>
<comment type="caution">
    <text evidence="3">The sequence shown here is derived from an EMBL/GenBank/DDBJ whole genome shotgun (WGS) entry which is preliminary data.</text>
</comment>
<keyword evidence="4" id="KW-1185">Reference proteome</keyword>
<reference evidence="3 4" key="1">
    <citation type="submission" date="2020-03" db="EMBL/GenBank/DDBJ databases">
        <title>Genomic Encyclopedia of Type Strains, Phase IV (KMG-IV): sequencing the most valuable type-strain genomes for metagenomic binning, comparative biology and taxonomic classification.</title>
        <authorList>
            <person name="Goeker M."/>
        </authorList>
    </citation>
    <scope>NUCLEOTIDE SEQUENCE [LARGE SCALE GENOMIC DNA]</scope>
    <source>
        <strain evidence="3 4">DSM 19867</strain>
    </source>
</reference>
<feature type="signal peptide" evidence="1">
    <location>
        <begin position="1"/>
        <end position="29"/>
    </location>
</feature>
<dbReference type="AlphaFoldDB" id="A0A846MUX6"/>
<evidence type="ECO:0000259" key="2">
    <source>
        <dbReference type="Pfam" id="PF14086"/>
    </source>
</evidence>
<name>A0A846MUX6_9PROT</name>
<proteinExistence type="predicted"/>
<dbReference type="RefSeq" id="WP_167080513.1">
    <property type="nucleotide sequence ID" value="NZ_BAAADC010000001.1"/>
</dbReference>
<feature type="domain" description="DUF4266" evidence="2">
    <location>
        <begin position="31"/>
        <end position="79"/>
    </location>
</feature>
<evidence type="ECO:0000313" key="3">
    <source>
        <dbReference type="EMBL" id="NIK87163.1"/>
    </source>
</evidence>
<protein>
    <recommendedName>
        <fullName evidence="2">DUF4266 domain-containing protein</fullName>
    </recommendedName>
</protein>
<keyword evidence="1" id="KW-0732">Signal</keyword>
<dbReference type="PROSITE" id="PS51257">
    <property type="entry name" value="PROKAR_LIPOPROTEIN"/>
    <property type="match status" value="1"/>
</dbReference>
<organism evidence="3 4">
    <name type="scientific">Rhizomicrobium palustre</name>
    <dbReference type="NCBI Taxonomy" id="189966"/>
    <lineage>
        <taxon>Bacteria</taxon>
        <taxon>Pseudomonadati</taxon>
        <taxon>Pseudomonadota</taxon>
        <taxon>Alphaproteobacteria</taxon>
        <taxon>Micropepsales</taxon>
        <taxon>Micropepsaceae</taxon>
        <taxon>Rhizomicrobium</taxon>
    </lineage>
</organism>